<dbReference type="InParanoid" id="A0A409X9E1"/>
<protein>
    <submittedName>
        <fullName evidence="2">Uncharacterized protein</fullName>
    </submittedName>
</protein>
<evidence type="ECO:0000313" key="2">
    <source>
        <dbReference type="EMBL" id="PPQ87423.1"/>
    </source>
</evidence>
<feature type="chain" id="PRO_5019394569" evidence="1">
    <location>
        <begin position="21"/>
        <end position="70"/>
    </location>
</feature>
<keyword evidence="3" id="KW-1185">Reference proteome</keyword>
<dbReference type="Proteomes" id="UP000283269">
    <property type="component" value="Unassembled WGS sequence"/>
</dbReference>
<evidence type="ECO:0000313" key="3">
    <source>
        <dbReference type="Proteomes" id="UP000283269"/>
    </source>
</evidence>
<reference evidence="2 3" key="1">
    <citation type="journal article" date="2018" name="Evol. Lett.">
        <title>Horizontal gene cluster transfer increased hallucinogenic mushroom diversity.</title>
        <authorList>
            <person name="Reynolds H.T."/>
            <person name="Vijayakumar V."/>
            <person name="Gluck-Thaler E."/>
            <person name="Korotkin H.B."/>
            <person name="Matheny P.B."/>
            <person name="Slot J.C."/>
        </authorList>
    </citation>
    <scope>NUCLEOTIDE SEQUENCE [LARGE SCALE GENOMIC DNA]</scope>
    <source>
        <strain evidence="2 3">2631</strain>
    </source>
</reference>
<organism evidence="2 3">
    <name type="scientific">Psilocybe cyanescens</name>
    <dbReference type="NCBI Taxonomy" id="93625"/>
    <lineage>
        <taxon>Eukaryota</taxon>
        <taxon>Fungi</taxon>
        <taxon>Dikarya</taxon>
        <taxon>Basidiomycota</taxon>
        <taxon>Agaricomycotina</taxon>
        <taxon>Agaricomycetes</taxon>
        <taxon>Agaricomycetidae</taxon>
        <taxon>Agaricales</taxon>
        <taxon>Agaricineae</taxon>
        <taxon>Strophariaceae</taxon>
        <taxon>Psilocybe</taxon>
    </lineage>
</organism>
<proteinExistence type="predicted"/>
<sequence>MKFFCSSIVAAVLLVQNVLASSITVTTPLVTGTSAPQTLQTTTGNAYGYLANAASDNAGDVGKSAFVEVQ</sequence>
<name>A0A409X9E1_PSICY</name>
<evidence type="ECO:0000256" key="1">
    <source>
        <dbReference type="SAM" id="SignalP"/>
    </source>
</evidence>
<comment type="caution">
    <text evidence="2">The sequence shown here is derived from an EMBL/GenBank/DDBJ whole genome shotgun (WGS) entry which is preliminary data.</text>
</comment>
<feature type="signal peptide" evidence="1">
    <location>
        <begin position="1"/>
        <end position="20"/>
    </location>
</feature>
<gene>
    <name evidence="2" type="ORF">CVT25_008119</name>
</gene>
<accession>A0A409X9E1</accession>
<dbReference type="AlphaFoldDB" id="A0A409X9E1"/>
<dbReference type="EMBL" id="NHYD01002283">
    <property type="protein sequence ID" value="PPQ87423.1"/>
    <property type="molecule type" value="Genomic_DNA"/>
</dbReference>
<keyword evidence="1" id="KW-0732">Signal</keyword>